<dbReference type="InterPro" id="IPR001254">
    <property type="entry name" value="Trypsin_dom"/>
</dbReference>
<organism evidence="7 8">
    <name type="scientific">Meloidogyne graminicola</name>
    <dbReference type="NCBI Taxonomy" id="189291"/>
    <lineage>
        <taxon>Eukaryota</taxon>
        <taxon>Metazoa</taxon>
        <taxon>Ecdysozoa</taxon>
        <taxon>Nematoda</taxon>
        <taxon>Chromadorea</taxon>
        <taxon>Rhabditida</taxon>
        <taxon>Tylenchina</taxon>
        <taxon>Tylenchomorpha</taxon>
        <taxon>Tylenchoidea</taxon>
        <taxon>Meloidogynidae</taxon>
        <taxon>Meloidogyninae</taxon>
        <taxon>Meloidogyne</taxon>
    </lineage>
</organism>
<feature type="chain" id="PRO_5035810519" evidence="5">
    <location>
        <begin position="28"/>
        <end position="281"/>
    </location>
</feature>
<dbReference type="SUPFAM" id="SSF50494">
    <property type="entry name" value="Trypsin-like serine proteases"/>
    <property type="match status" value="1"/>
</dbReference>
<evidence type="ECO:0000256" key="2">
    <source>
        <dbReference type="ARBA" id="ARBA00022801"/>
    </source>
</evidence>
<dbReference type="GO" id="GO:0006508">
    <property type="term" value="P:proteolysis"/>
    <property type="evidence" value="ECO:0007669"/>
    <property type="project" value="UniProtKB-KW"/>
</dbReference>
<evidence type="ECO:0000313" key="8">
    <source>
        <dbReference type="Proteomes" id="UP000605970"/>
    </source>
</evidence>
<dbReference type="Gene3D" id="2.40.10.10">
    <property type="entry name" value="Trypsin-like serine proteases"/>
    <property type="match status" value="1"/>
</dbReference>
<dbReference type="PANTHER" id="PTHR24276:SF98">
    <property type="entry name" value="FI18310P1-RELATED"/>
    <property type="match status" value="1"/>
</dbReference>
<evidence type="ECO:0000256" key="4">
    <source>
        <dbReference type="ARBA" id="ARBA00023157"/>
    </source>
</evidence>
<keyword evidence="8" id="KW-1185">Reference proteome</keyword>
<dbReference type="Proteomes" id="UP000605970">
    <property type="component" value="Unassembled WGS sequence"/>
</dbReference>
<dbReference type="Pfam" id="PF00089">
    <property type="entry name" value="Trypsin"/>
    <property type="match status" value="1"/>
</dbReference>
<keyword evidence="4" id="KW-1015">Disulfide bond</keyword>
<accession>A0A8T0A5G1</accession>
<keyword evidence="2" id="KW-0378">Hydrolase</keyword>
<proteinExistence type="predicted"/>
<keyword evidence="3" id="KW-0720">Serine protease</keyword>
<protein>
    <submittedName>
        <fullName evidence="7">Peptidase S1 domain-containing protein</fullName>
    </submittedName>
</protein>
<evidence type="ECO:0000313" key="7">
    <source>
        <dbReference type="EMBL" id="KAF7640153.1"/>
    </source>
</evidence>
<keyword evidence="5" id="KW-0732">Signal</keyword>
<dbReference type="SMART" id="SM00020">
    <property type="entry name" value="Tryp_SPc"/>
    <property type="match status" value="1"/>
</dbReference>
<sequence length="281" mass="32219">MQHYKRMKLSISVVLFVFSWLVCLCFTKKADISYDVGRVNLTEESNNLIDNFLKNLKNKTKRSYRIQGGSDAKYTEAMFFVQILNLNDKENLNMCGGFAISRRFVVTTGHCFSKNENLSKILLLMGSNSIFQGRKFMVKKIIHHETEDIALVFVAQYIDYEKIINIASRGERINSFATFYGFGIQKFVDSKPMLPKLLQKATIKILTTKFTNNKYLFATTGNLESDDSGGAIIWREGGKMVAGGIYFGVDNSNNVQLFYRSVDFEYWINKMIAITLHDEEL</sequence>
<gene>
    <name evidence="7" type="ORF">Mgra_00000597</name>
</gene>
<keyword evidence="1" id="KW-0645">Protease</keyword>
<feature type="domain" description="Peptidase S1" evidence="6">
    <location>
        <begin position="66"/>
        <end position="273"/>
    </location>
</feature>
<dbReference type="EMBL" id="JABEBT010000002">
    <property type="protein sequence ID" value="KAF7640153.1"/>
    <property type="molecule type" value="Genomic_DNA"/>
</dbReference>
<dbReference type="AlphaFoldDB" id="A0A8T0A5G1"/>
<dbReference type="InterPro" id="IPR050430">
    <property type="entry name" value="Peptidase_S1"/>
</dbReference>
<reference evidence="7" key="1">
    <citation type="journal article" date="2020" name="Ecol. Evol.">
        <title>Genome structure and content of the rice root-knot nematode (Meloidogyne graminicola).</title>
        <authorList>
            <person name="Phan N.T."/>
            <person name="Danchin E.G.J."/>
            <person name="Klopp C."/>
            <person name="Perfus-Barbeoch L."/>
            <person name="Kozlowski D.K."/>
            <person name="Koutsovoulos G.D."/>
            <person name="Lopez-Roques C."/>
            <person name="Bouchez O."/>
            <person name="Zahm M."/>
            <person name="Besnard G."/>
            <person name="Bellafiore S."/>
        </authorList>
    </citation>
    <scope>NUCLEOTIDE SEQUENCE</scope>
    <source>
        <strain evidence="7">VN-18</strain>
    </source>
</reference>
<dbReference type="InterPro" id="IPR043504">
    <property type="entry name" value="Peptidase_S1_PA_chymotrypsin"/>
</dbReference>
<dbReference type="GO" id="GO:0004252">
    <property type="term" value="F:serine-type endopeptidase activity"/>
    <property type="evidence" value="ECO:0007669"/>
    <property type="project" value="InterPro"/>
</dbReference>
<dbReference type="OrthoDB" id="5844829at2759"/>
<name>A0A8T0A5G1_9BILA</name>
<dbReference type="PROSITE" id="PS50240">
    <property type="entry name" value="TRYPSIN_DOM"/>
    <property type="match status" value="1"/>
</dbReference>
<evidence type="ECO:0000256" key="3">
    <source>
        <dbReference type="ARBA" id="ARBA00022825"/>
    </source>
</evidence>
<comment type="caution">
    <text evidence="7">The sequence shown here is derived from an EMBL/GenBank/DDBJ whole genome shotgun (WGS) entry which is preliminary data.</text>
</comment>
<evidence type="ECO:0000256" key="5">
    <source>
        <dbReference type="SAM" id="SignalP"/>
    </source>
</evidence>
<feature type="signal peptide" evidence="5">
    <location>
        <begin position="1"/>
        <end position="27"/>
    </location>
</feature>
<evidence type="ECO:0000259" key="6">
    <source>
        <dbReference type="PROSITE" id="PS50240"/>
    </source>
</evidence>
<dbReference type="InterPro" id="IPR009003">
    <property type="entry name" value="Peptidase_S1_PA"/>
</dbReference>
<dbReference type="PANTHER" id="PTHR24276">
    <property type="entry name" value="POLYSERASE-RELATED"/>
    <property type="match status" value="1"/>
</dbReference>
<evidence type="ECO:0000256" key="1">
    <source>
        <dbReference type="ARBA" id="ARBA00022670"/>
    </source>
</evidence>